<reference evidence="3" key="1">
    <citation type="journal article" date="2020" name="bioRxiv">
        <title>A rank-normalized archaeal taxonomy based on genome phylogeny resolves widespread incomplete and uneven classifications.</title>
        <authorList>
            <person name="Rinke C."/>
            <person name="Chuvochina M."/>
            <person name="Mussig A.J."/>
            <person name="Chaumeil P.-A."/>
            <person name="Waite D.W."/>
            <person name="Whitman W.B."/>
            <person name="Parks D.H."/>
            <person name="Hugenholtz P."/>
        </authorList>
    </citation>
    <scope>NUCLEOTIDE SEQUENCE [LARGE SCALE GENOMIC DNA]</scope>
</reference>
<sequence length="64" mass="7467">MAAKNSKVRDIIGEMRQKLAELDELRTQLRAESAQSITPSQSREMLEEIIVPSLETIREERKRR</sequence>
<feature type="coiled-coil region" evidence="1">
    <location>
        <begin position="8"/>
        <end position="35"/>
    </location>
</feature>
<proteinExistence type="predicted"/>
<evidence type="ECO:0000313" key="3">
    <source>
        <dbReference type="Proteomes" id="UP000565078"/>
    </source>
</evidence>
<gene>
    <name evidence="2" type="ORF">HA254_05290</name>
</gene>
<dbReference type="AlphaFoldDB" id="A0A7J4IWY7"/>
<name>A0A7J4IWY7_9ARCH</name>
<protein>
    <submittedName>
        <fullName evidence="2">Uncharacterized protein</fullName>
    </submittedName>
</protein>
<organism evidence="2 3">
    <name type="scientific">Candidatus Iainarchaeum sp</name>
    <dbReference type="NCBI Taxonomy" id="3101447"/>
    <lineage>
        <taxon>Archaea</taxon>
        <taxon>Candidatus Iainarchaeota</taxon>
        <taxon>Candidatus Iainarchaeia</taxon>
        <taxon>Candidatus Iainarchaeales</taxon>
        <taxon>Candidatus Iainarchaeaceae</taxon>
        <taxon>Candidatus Iainarchaeum</taxon>
    </lineage>
</organism>
<dbReference type="EMBL" id="DUGC01000081">
    <property type="protein sequence ID" value="HIH10051.1"/>
    <property type="molecule type" value="Genomic_DNA"/>
</dbReference>
<comment type="caution">
    <text evidence="2">The sequence shown here is derived from an EMBL/GenBank/DDBJ whole genome shotgun (WGS) entry which is preliminary data.</text>
</comment>
<keyword evidence="1" id="KW-0175">Coiled coil</keyword>
<evidence type="ECO:0000313" key="2">
    <source>
        <dbReference type="EMBL" id="HIH10051.1"/>
    </source>
</evidence>
<evidence type="ECO:0000256" key="1">
    <source>
        <dbReference type="SAM" id="Coils"/>
    </source>
</evidence>
<accession>A0A7J4IWY7</accession>
<dbReference type="Proteomes" id="UP000565078">
    <property type="component" value="Unassembled WGS sequence"/>
</dbReference>